<evidence type="ECO:0000256" key="1">
    <source>
        <dbReference type="SAM" id="SignalP"/>
    </source>
</evidence>
<dbReference type="InterPro" id="IPR036291">
    <property type="entry name" value="NAD(P)-bd_dom_sf"/>
</dbReference>
<protein>
    <submittedName>
        <fullName evidence="2">Uncharacterized protein</fullName>
    </submittedName>
</protein>
<dbReference type="SUPFAM" id="SSF51735">
    <property type="entry name" value="NAD(P)-binding Rossmann-fold domains"/>
    <property type="match status" value="1"/>
</dbReference>
<accession>A0A7S0PWT9</accession>
<dbReference type="EMBL" id="HBEX01000672">
    <property type="protein sequence ID" value="CAD8595617.1"/>
    <property type="molecule type" value="Transcribed_RNA"/>
</dbReference>
<organism evidence="2">
    <name type="scientific">Asterionellopsis glacialis</name>
    <dbReference type="NCBI Taxonomy" id="33640"/>
    <lineage>
        <taxon>Eukaryota</taxon>
        <taxon>Sar</taxon>
        <taxon>Stramenopiles</taxon>
        <taxon>Ochrophyta</taxon>
        <taxon>Bacillariophyta</taxon>
        <taxon>Fragilariophyceae</taxon>
        <taxon>Fragilariophycidae</taxon>
        <taxon>Fragilariales</taxon>
        <taxon>Fragilariaceae</taxon>
        <taxon>Asterionellopsis</taxon>
    </lineage>
</organism>
<feature type="signal peptide" evidence="1">
    <location>
        <begin position="1"/>
        <end position="16"/>
    </location>
</feature>
<feature type="chain" id="PRO_5031259325" evidence="1">
    <location>
        <begin position="17"/>
        <end position="325"/>
    </location>
</feature>
<dbReference type="AlphaFoldDB" id="A0A7S0PWT9"/>
<gene>
    <name evidence="2" type="ORF">AGLA0713_LOCUS445</name>
</gene>
<reference evidence="2" key="1">
    <citation type="submission" date="2021-01" db="EMBL/GenBank/DDBJ databases">
        <authorList>
            <person name="Corre E."/>
            <person name="Pelletier E."/>
            <person name="Niang G."/>
            <person name="Scheremetjew M."/>
            <person name="Finn R."/>
            <person name="Kale V."/>
            <person name="Holt S."/>
            <person name="Cochrane G."/>
            <person name="Meng A."/>
            <person name="Brown T."/>
            <person name="Cohen L."/>
        </authorList>
    </citation>
    <scope>NUCLEOTIDE SEQUENCE</scope>
</reference>
<proteinExistence type="predicted"/>
<evidence type="ECO:0000313" key="2">
    <source>
        <dbReference type="EMBL" id="CAD8595617.1"/>
    </source>
</evidence>
<sequence>MKALLIGSLLLKCATAFTSSPNFVTTTIPLRTATSALSMAIVPPSSSSTVGVVGAGFMSVLTAKLAALSGYQTWMIFPDGEEDNVKGLIGDKIPSNLELVPASDDGKWEARLSNTDAVVVAVDADVPMKENSLEYLLNPTIAPNLKRVVAMSRNLNGKGMGFLVKASKMSANMEVWDGSASAEFKKFEQVLKKQAEACGADYTIARAGTLKGGACGESEYNQYLSPKYYDMTKKDIVTWQLLFDCKTRGVTLAKGDVMPGAGGKAVFTATSDAASPGDTGRCGLAEAMVRSLSLESAANVDFGIGTAESRTPPSDTEWEKLFSVL</sequence>
<dbReference type="Gene3D" id="3.40.50.720">
    <property type="entry name" value="NAD(P)-binding Rossmann-like Domain"/>
    <property type="match status" value="1"/>
</dbReference>
<keyword evidence="1" id="KW-0732">Signal</keyword>
<name>A0A7S0PWT9_9STRA</name>